<proteinExistence type="predicted"/>
<name>A0A699ISK0_TANCI</name>
<gene>
    <name evidence="1" type="ORF">Tci_556295</name>
</gene>
<reference evidence="1" key="1">
    <citation type="journal article" date="2019" name="Sci. Rep.">
        <title>Draft genome of Tanacetum cinerariifolium, the natural source of mosquito coil.</title>
        <authorList>
            <person name="Yamashiro T."/>
            <person name="Shiraishi A."/>
            <person name="Satake H."/>
            <person name="Nakayama K."/>
        </authorList>
    </citation>
    <scope>NUCLEOTIDE SEQUENCE</scope>
</reference>
<dbReference type="EMBL" id="BKCJ010331164">
    <property type="protein sequence ID" value="GEZ84322.1"/>
    <property type="molecule type" value="Genomic_DNA"/>
</dbReference>
<organism evidence="1">
    <name type="scientific">Tanacetum cinerariifolium</name>
    <name type="common">Dalmatian daisy</name>
    <name type="synonym">Chrysanthemum cinerariifolium</name>
    <dbReference type="NCBI Taxonomy" id="118510"/>
    <lineage>
        <taxon>Eukaryota</taxon>
        <taxon>Viridiplantae</taxon>
        <taxon>Streptophyta</taxon>
        <taxon>Embryophyta</taxon>
        <taxon>Tracheophyta</taxon>
        <taxon>Spermatophyta</taxon>
        <taxon>Magnoliopsida</taxon>
        <taxon>eudicotyledons</taxon>
        <taxon>Gunneridae</taxon>
        <taxon>Pentapetalae</taxon>
        <taxon>asterids</taxon>
        <taxon>campanulids</taxon>
        <taxon>Asterales</taxon>
        <taxon>Asteraceae</taxon>
        <taxon>Asteroideae</taxon>
        <taxon>Anthemideae</taxon>
        <taxon>Anthemidinae</taxon>
        <taxon>Tanacetum</taxon>
    </lineage>
</organism>
<sequence>NLLGVTRFLRWVEAKMISIEVEGGKWRRLLLQCSDPYSATCRLKGVKSGELIGNSSKMVTSIPVTGGTTNIANALSRTVDCNACEKIDGGGGWRVVISGGGEK</sequence>
<accession>A0A699ISK0</accession>
<protein>
    <submittedName>
        <fullName evidence="1">Uncharacterized protein</fullName>
    </submittedName>
</protein>
<dbReference type="AlphaFoldDB" id="A0A699ISK0"/>
<evidence type="ECO:0000313" key="1">
    <source>
        <dbReference type="EMBL" id="GEZ84322.1"/>
    </source>
</evidence>
<feature type="non-terminal residue" evidence="1">
    <location>
        <position position="1"/>
    </location>
</feature>
<comment type="caution">
    <text evidence="1">The sequence shown here is derived from an EMBL/GenBank/DDBJ whole genome shotgun (WGS) entry which is preliminary data.</text>
</comment>